<evidence type="ECO:0000313" key="9">
    <source>
        <dbReference type="Proteomes" id="UP000193144"/>
    </source>
</evidence>
<keyword evidence="5" id="KW-0503">Monooxygenase</keyword>
<keyword evidence="6" id="KW-0349">Heme</keyword>
<gene>
    <name evidence="8" type="ORF">BCR34DRAFT_622871</name>
</gene>
<feature type="binding site" description="axial binding residue" evidence="6">
    <location>
        <position position="418"/>
    </location>
    <ligand>
        <name>heme</name>
        <dbReference type="ChEBI" id="CHEBI:30413"/>
    </ligand>
    <ligandPart>
        <name>Fe</name>
        <dbReference type="ChEBI" id="CHEBI:18248"/>
    </ligandPart>
</feature>
<accession>A0A1Y1ZYV3</accession>
<evidence type="ECO:0000256" key="5">
    <source>
        <dbReference type="ARBA" id="ARBA00023033"/>
    </source>
</evidence>
<dbReference type="GO" id="GO:0004497">
    <property type="term" value="F:monooxygenase activity"/>
    <property type="evidence" value="ECO:0007669"/>
    <property type="project" value="UniProtKB-KW"/>
</dbReference>
<dbReference type="Gene3D" id="1.10.630.10">
    <property type="entry name" value="Cytochrome P450"/>
    <property type="match status" value="1"/>
</dbReference>
<evidence type="ECO:0000256" key="6">
    <source>
        <dbReference type="PIRSR" id="PIRSR602401-1"/>
    </source>
</evidence>
<dbReference type="STRING" id="1231657.A0A1Y1ZYV3"/>
<dbReference type="PANTHER" id="PTHR46300">
    <property type="entry name" value="P450, PUTATIVE (EUROFUNG)-RELATED-RELATED"/>
    <property type="match status" value="1"/>
</dbReference>
<keyword evidence="7" id="KW-0732">Signal</keyword>
<dbReference type="GO" id="GO:0005506">
    <property type="term" value="F:iron ion binding"/>
    <property type="evidence" value="ECO:0007669"/>
    <property type="project" value="InterPro"/>
</dbReference>
<dbReference type="OrthoDB" id="1055148at2759"/>
<dbReference type="EMBL" id="MCFA01000025">
    <property type="protein sequence ID" value="ORY15451.1"/>
    <property type="molecule type" value="Genomic_DNA"/>
</dbReference>
<dbReference type="CDD" id="cd11065">
    <property type="entry name" value="CYP64-like"/>
    <property type="match status" value="1"/>
</dbReference>
<keyword evidence="2 6" id="KW-0479">Metal-binding</keyword>
<comment type="similarity">
    <text evidence="1">Belongs to the cytochrome P450 family.</text>
</comment>
<dbReference type="Proteomes" id="UP000193144">
    <property type="component" value="Unassembled WGS sequence"/>
</dbReference>
<protein>
    <submittedName>
        <fullName evidence="8">Putative cytochrome P450 oxidoreductase</fullName>
    </submittedName>
</protein>
<dbReference type="GO" id="GO:0020037">
    <property type="term" value="F:heme binding"/>
    <property type="evidence" value="ECO:0007669"/>
    <property type="project" value="InterPro"/>
</dbReference>
<organism evidence="8 9">
    <name type="scientific">Clohesyomyces aquaticus</name>
    <dbReference type="NCBI Taxonomy" id="1231657"/>
    <lineage>
        <taxon>Eukaryota</taxon>
        <taxon>Fungi</taxon>
        <taxon>Dikarya</taxon>
        <taxon>Ascomycota</taxon>
        <taxon>Pezizomycotina</taxon>
        <taxon>Dothideomycetes</taxon>
        <taxon>Pleosporomycetidae</taxon>
        <taxon>Pleosporales</taxon>
        <taxon>Lindgomycetaceae</taxon>
        <taxon>Clohesyomyces</taxon>
    </lineage>
</organism>
<evidence type="ECO:0000256" key="4">
    <source>
        <dbReference type="ARBA" id="ARBA00023004"/>
    </source>
</evidence>
<dbReference type="SUPFAM" id="SSF48264">
    <property type="entry name" value="Cytochrome P450"/>
    <property type="match status" value="1"/>
</dbReference>
<dbReference type="Pfam" id="PF00067">
    <property type="entry name" value="p450"/>
    <property type="match status" value="1"/>
</dbReference>
<reference evidence="8 9" key="1">
    <citation type="submission" date="2016-07" db="EMBL/GenBank/DDBJ databases">
        <title>Pervasive Adenine N6-methylation of Active Genes in Fungi.</title>
        <authorList>
            <consortium name="DOE Joint Genome Institute"/>
            <person name="Mondo S.J."/>
            <person name="Dannebaum R.O."/>
            <person name="Kuo R.C."/>
            <person name="Labutti K."/>
            <person name="Haridas S."/>
            <person name="Kuo A."/>
            <person name="Salamov A."/>
            <person name="Ahrendt S.R."/>
            <person name="Lipzen A."/>
            <person name="Sullivan W."/>
            <person name="Andreopoulos W.B."/>
            <person name="Clum A."/>
            <person name="Lindquist E."/>
            <person name="Daum C."/>
            <person name="Ramamoorthy G.K."/>
            <person name="Gryganskyi A."/>
            <person name="Culley D."/>
            <person name="Magnuson J.K."/>
            <person name="James T.Y."/>
            <person name="O'Malley M.A."/>
            <person name="Stajich J.E."/>
            <person name="Spatafora J.W."/>
            <person name="Visel A."/>
            <person name="Grigoriev I.V."/>
        </authorList>
    </citation>
    <scope>NUCLEOTIDE SEQUENCE [LARGE SCALE GENOMIC DNA]</scope>
    <source>
        <strain evidence="8 9">CBS 115471</strain>
    </source>
</reference>
<feature type="signal peptide" evidence="7">
    <location>
        <begin position="1"/>
        <end position="15"/>
    </location>
</feature>
<evidence type="ECO:0000256" key="3">
    <source>
        <dbReference type="ARBA" id="ARBA00023002"/>
    </source>
</evidence>
<evidence type="ECO:0000256" key="2">
    <source>
        <dbReference type="ARBA" id="ARBA00022723"/>
    </source>
</evidence>
<keyword evidence="9" id="KW-1185">Reference proteome</keyword>
<sequence>MGALLLIAISTLLLGLYRIRNVGRRPKNYPPGPPTLPIIGNIHHIPSPKPHHQFKKWADKFGPVYSLILGTSVMVALSTDVAVKELLDKRSNIYSSRPDLYIGHVLSGGYRMLLMQYGETWRMIRRTVHNHLSITAAKSYIPYQDVENKDMLLGFLEEPEQWDAHLRRYTNSLTTQIVFGFQATSNEDRKLLQLFGGSANFSQTIMAPAANVVDAFPFLKPLPEALLPIKKRAREFHEKESELYLGHWLGVKKAAKNGTANPCICVELIKSQETEGGSLLEAGSDTTYNTLNGWMQAMLLFPEVTKAAQAEIDRVCGERLPTLDDEPNMQYIRGCVKERAPHSVIRDDEYMGYKIPKGAGVVWDVWWALHNDEKRYPNPRVFYPTRYSNNYQTTSEEASNGDVTKRDHFTFGAGRRVCQGIHPPVDTDGRKILPDPDDLTEGLAVHPTEFAVKITARSQTRESILRDEWKKMEESNAIAQTKRRETKYPEQLYQEDRTQTIHCT</sequence>
<name>A0A1Y1ZYV3_9PLEO</name>
<keyword evidence="3" id="KW-0560">Oxidoreductase</keyword>
<dbReference type="GO" id="GO:0016705">
    <property type="term" value="F:oxidoreductase activity, acting on paired donors, with incorporation or reduction of molecular oxygen"/>
    <property type="evidence" value="ECO:0007669"/>
    <property type="project" value="InterPro"/>
</dbReference>
<evidence type="ECO:0000256" key="7">
    <source>
        <dbReference type="SAM" id="SignalP"/>
    </source>
</evidence>
<feature type="chain" id="PRO_5013186372" evidence="7">
    <location>
        <begin position="16"/>
        <end position="504"/>
    </location>
</feature>
<comment type="cofactor">
    <cofactor evidence="6">
        <name>heme</name>
        <dbReference type="ChEBI" id="CHEBI:30413"/>
    </cofactor>
</comment>
<keyword evidence="4 6" id="KW-0408">Iron</keyword>
<dbReference type="AlphaFoldDB" id="A0A1Y1ZYV3"/>
<dbReference type="InterPro" id="IPR050364">
    <property type="entry name" value="Cytochrome_P450_fung"/>
</dbReference>
<evidence type="ECO:0000313" key="8">
    <source>
        <dbReference type="EMBL" id="ORY15451.1"/>
    </source>
</evidence>
<dbReference type="InterPro" id="IPR036396">
    <property type="entry name" value="Cyt_P450_sf"/>
</dbReference>
<proteinExistence type="inferred from homology"/>
<dbReference type="PRINTS" id="PR00463">
    <property type="entry name" value="EP450I"/>
</dbReference>
<dbReference type="InterPro" id="IPR002401">
    <property type="entry name" value="Cyt_P450_E_grp-I"/>
</dbReference>
<evidence type="ECO:0000256" key="1">
    <source>
        <dbReference type="ARBA" id="ARBA00010617"/>
    </source>
</evidence>
<comment type="caution">
    <text evidence="8">The sequence shown here is derived from an EMBL/GenBank/DDBJ whole genome shotgun (WGS) entry which is preliminary data.</text>
</comment>
<dbReference type="InterPro" id="IPR001128">
    <property type="entry name" value="Cyt_P450"/>
</dbReference>
<dbReference type="PANTHER" id="PTHR46300:SF2">
    <property type="entry name" value="CYTOCHROME P450 MONOOXYGENASE ALNH-RELATED"/>
    <property type="match status" value="1"/>
</dbReference>